<evidence type="ECO:0000313" key="8">
    <source>
        <dbReference type="Proteomes" id="UP000070444"/>
    </source>
</evidence>
<dbReference type="AlphaFoldDB" id="A0A137PCN7"/>
<proteinExistence type="inferred from homology"/>
<gene>
    <name evidence="7" type="ORF">CONCODRAFT_47380</name>
</gene>
<keyword evidence="8" id="KW-1185">Reference proteome</keyword>
<dbReference type="GO" id="GO:0005968">
    <property type="term" value="C:Rab-protein geranylgeranyltransferase complex"/>
    <property type="evidence" value="ECO:0007669"/>
    <property type="project" value="TreeGrafter"/>
</dbReference>
<organism evidence="7 8">
    <name type="scientific">Conidiobolus coronatus (strain ATCC 28846 / CBS 209.66 / NRRL 28638)</name>
    <name type="common">Delacroixia coronata</name>
    <dbReference type="NCBI Taxonomy" id="796925"/>
    <lineage>
        <taxon>Eukaryota</taxon>
        <taxon>Fungi</taxon>
        <taxon>Fungi incertae sedis</taxon>
        <taxon>Zoopagomycota</taxon>
        <taxon>Entomophthoromycotina</taxon>
        <taxon>Entomophthoromycetes</taxon>
        <taxon>Entomophthorales</taxon>
        <taxon>Ancylistaceae</taxon>
        <taxon>Conidiobolus</taxon>
    </lineage>
</organism>
<dbReference type="Pfam" id="PF01239">
    <property type="entry name" value="PPTA"/>
    <property type="match status" value="5"/>
</dbReference>
<dbReference type="GO" id="GO:0097354">
    <property type="term" value="P:prenylation"/>
    <property type="evidence" value="ECO:0007669"/>
    <property type="project" value="UniProtKB-UniRule"/>
</dbReference>
<keyword evidence="2 6" id="KW-0637">Prenyltransferase</keyword>
<evidence type="ECO:0000256" key="5">
    <source>
        <dbReference type="ARBA" id="ARBA00047658"/>
    </source>
</evidence>
<keyword evidence="4" id="KW-0677">Repeat</keyword>
<dbReference type="OrthoDB" id="1658at2759"/>
<comment type="catalytic activity">
    <reaction evidence="5 6">
        <text>geranylgeranyl diphosphate + L-cysteinyl-[protein] = S-geranylgeranyl-L-cysteinyl-[protein] + diphosphate</text>
        <dbReference type="Rhea" id="RHEA:21240"/>
        <dbReference type="Rhea" id="RHEA-COMP:10131"/>
        <dbReference type="Rhea" id="RHEA-COMP:11537"/>
        <dbReference type="ChEBI" id="CHEBI:29950"/>
        <dbReference type="ChEBI" id="CHEBI:33019"/>
        <dbReference type="ChEBI" id="CHEBI:57533"/>
        <dbReference type="ChEBI" id="CHEBI:86021"/>
        <dbReference type="EC" id="2.5.1.60"/>
    </reaction>
</comment>
<comment type="similarity">
    <text evidence="1 6">Belongs to the protein prenyltransferase subunit alpha family.</text>
</comment>
<dbReference type="STRING" id="796925.A0A137PCN7"/>
<dbReference type="EMBL" id="KQ964448">
    <property type="protein sequence ID" value="KXN72711.1"/>
    <property type="molecule type" value="Genomic_DNA"/>
</dbReference>
<dbReference type="PROSITE" id="PS51147">
    <property type="entry name" value="PFTA"/>
    <property type="match status" value="4"/>
</dbReference>
<name>A0A137PCN7_CONC2</name>
<evidence type="ECO:0000256" key="3">
    <source>
        <dbReference type="ARBA" id="ARBA00022679"/>
    </source>
</evidence>
<dbReference type="Proteomes" id="UP000070444">
    <property type="component" value="Unassembled WGS sequence"/>
</dbReference>
<sequence length="474" mass="56384">MASEGLHGKKREKLPQEVIDAKLAQDKIKIKNYTELCQEVYQLKNDQIYNERGLELTKEIIILNSDFNTIWNFRRQVLLELFKNFDETTINNYLEEELRLVEKVILIYPKSYWLWNHRRWVLETSTSPNWSMELMLVSKMLSLDNRNFHGWNYRRHILDQLYKTSEDQSKNLQLLNDEIKYTKTKIEQSFSNGSAWFYRTKLIEKKILWNQKVDFDLEYDLVKNATYTDPEDQSAWIYYRWLINRDRFWLDSPKFYTLSTPNSFDIILIIQDNHLDYSKPSLKSSNQQIQSLEWLSVESEDEDKKVFKASLNPDHVKNWEGELELTVDINNIVKLGLESQDKFVRSWAFKINEGIVNETQPNNIYHPIPSTSSLITSNSPELLPVIEIAKSGKERISKELEELQELINEEPDSKWALQTQAYLIEKLNNYIALLQLSSKESTELLDTKPIYNHLKKIDQYRKNRYIELLNNESV</sequence>
<evidence type="ECO:0000256" key="4">
    <source>
        <dbReference type="ARBA" id="ARBA00022737"/>
    </source>
</evidence>
<keyword evidence="3 6" id="KW-0808">Transferase</keyword>
<reference evidence="7 8" key="1">
    <citation type="journal article" date="2015" name="Genome Biol. Evol.">
        <title>Phylogenomic analyses indicate that early fungi evolved digesting cell walls of algal ancestors of land plants.</title>
        <authorList>
            <person name="Chang Y."/>
            <person name="Wang S."/>
            <person name="Sekimoto S."/>
            <person name="Aerts A.L."/>
            <person name="Choi C."/>
            <person name="Clum A."/>
            <person name="LaButti K.M."/>
            <person name="Lindquist E.A."/>
            <person name="Yee Ngan C."/>
            <person name="Ohm R.A."/>
            <person name="Salamov A.A."/>
            <person name="Grigoriev I.V."/>
            <person name="Spatafora J.W."/>
            <person name="Berbee M.L."/>
        </authorList>
    </citation>
    <scope>NUCLEOTIDE SEQUENCE [LARGE SCALE GENOMIC DNA]</scope>
    <source>
        <strain evidence="7 8">NRRL 28638</strain>
    </source>
</reference>
<comment type="function">
    <text evidence="6">Catalyzes the transfer of a geranyl-geranyl moiety from geranyl-geranyl pyrophosphate to cysteines occuring in specific C-terminal amino acid sequences.</text>
</comment>
<evidence type="ECO:0000256" key="1">
    <source>
        <dbReference type="ARBA" id="ARBA00006734"/>
    </source>
</evidence>
<protein>
    <recommendedName>
        <fullName evidence="6">Geranylgeranyl transferase type-2 subunit alpha</fullName>
        <ecNumber evidence="6">2.5.1.60</ecNumber>
    </recommendedName>
    <alternativeName>
        <fullName evidence="6">Geranylgeranyl transferase type II subunit alpha</fullName>
    </alternativeName>
</protein>
<accession>A0A137PCN7</accession>
<evidence type="ECO:0000313" key="7">
    <source>
        <dbReference type="EMBL" id="KXN72711.1"/>
    </source>
</evidence>
<dbReference type="PANTHER" id="PTHR11129">
    <property type="entry name" value="PROTEIN FARNESYLTRANSFERASE ALPHA SUBUNIT/RAB GERANYLGERANYL TRANSFERASE ALPHA SUBUNIT"/>
    <property type="match status" value="1"/>
</dbReference>
<dbReference type="PANTHER" id="PTHR11129:SF2">
    <property type="entry name" value="GERANYLGERANYL TRANSFERASE TYPE-2 SUBUNIT ALPHA"/>
    <property type="match status" value="1"/>
</dbReference>
<dbReference type="InterPro" id="IPR002088">
    <property type="entry name" value="Prenyl_trans_a"/>
</dbReference>
<evidence type="ECO:0000256" key="2">
    <source>
        <dbReference type="ARBA" id="ARBA00022602"/>
    </source>
</evidence>
<dbReference type="EC" id="2.5.1.60" evidence="6"/>
<dbReference type="GO" id="GO:0004663">
    <property type="term" value="F:Rab geranylgeranyltransferase activity"/>
    <property type="evidence" value="ECO:0007669"/>
    <property type="project" value="UniProtKB-UniRule"/>
</dbReference>
<dbReference type="SUPFAM" id="SSF48439">
    <property type="entry name" value="Protein prenylyltransferase"/>
    <property type="match status" value="1"/>
</dbReference>
<dbReference type="Gene3D" id="1.25.40.120">
    <property type="entry name" value="Protein prenylyltransferase"/>
    <property type="match status" value="2"/>
</dbReference>
<evidence type="ECO:0000256" key="6">
    <source>
        <dbReference type="RuleBase" id="RU367120"/>
    </source>
</evidence>